<evidence type="ECO:0000256" key="2">
    <source>
        <dbReference type="ARBA" id="ARBA00022448"/>
    </source>
</evidence>
<dbReference type="GO" id="GO:0015185">
    <property type="term" value="F:gamma-aminobutyric acid transmembrane transporter activity"/>
    <property type="evidence" value="ECO:0007669"/>
    <property type="project" value="TreeGrafter"/>
</dbReference>
<evidence type="ECO:0000313" key="7">
    <source>
        <dbReference type="EMBL" id="BAT93820.1"/>
    </source>
</evidence>
<evidence type="ECO:0000256" key="1">
    <source>
        <dbReference type="ARBA" id="ARBA00004141"/>
    </source>
</evidence>
<name>A0A0S3SLT8_PHAAN</name>
<keyword evidence="2" id="KW-0813">Transport</keyword>
<gene>
    <name evidence="7" type="primary">Vigan.08G035800</name>
    <name evidence="7" type="ORF">VIGAN_08035800</name>
</gene>
<comment type="subcellular location">
    <subcellularLocation>
        <location evidence="1">Membrane</location>
        <topology evidence="1">Multi-pass membrane protein</topology>
    </subcellularLocation>
</comment>
<keyword evidence="5 6" id="KW-0472">Membrane</keyword>
<accession>A0A0S3SLT8</accession>
<feature type="non-terminal residue" evidence="7">
    <location>
        <position position="1"/>
    </location>
</feature>
<dbReference type="GO" id="GO:0016020">
    <property type="term" value="C:membrane"/>
    <property type="evidence" value="ECO:0007669"/>
    <property type="project" value="UniProtKB-SubCell"/>
</dbReference>
<reference evidence="7 8" key="1">
    <citation type="journal article" date="2015" name="Sci. Rep.">
        <title>The power of single molecule real-time sequencing technology in the de novo assembly of a eukaryotic genome.</title>
        <authorList>
            <person name="Sakai H."/>
            <person name="Naito K."/>
            <person name="Ogiso-Tanaka E."/>
            <person name="Takahashi Y."/>
            <person name="Iseki K."/>
            <person name="Muto C."/>
            <person name="Satou K."/>
            <person name="Teruya K."/>
            <person name="Shiroma A."/>
            <person name="Shimoji M."/>
            <person name="Hirano T."/>
            <person name="Itoh T."/>
            <person name="Kaga A."/>
            <person name="Tomooka N."/>
        </authorList>
    </citation>
    <scope>NUCLEOTIDE SEQUENCE [LARGE SCALE GENOMIC DNA]</scope>
    <source>
        <strain evidence="8">cv. Shumari</strain>
    </source>
</reference>
<dbReference type="EMBL" id="AP015041">
    <property type="protein sequence ID" value="BAT93820.1"/>
    <property type="molecule type" value="Genomic_DNA"/>
</dbReference>
<dbReference type="Proteomes" id="UP000291084">
    <property type="component" value="Chromosome 8"/>
</dbReference>
<proteinExistence type="predicted"/>
<evidence type="ECO:0000313" key="8">
    <source>
        <dbReference type="Proteomes" id="UP000291084"/>
    </source>
</evidence>
<dbReference type="AlphaFoldDB" id="A0A0S3SLT8"/>
<feature type="transmembrane region" description="Helical" evidence="6">
    <location>
        <begin position="48"/>
        <end position="71"/>
    </location>
</feature>
<feature type="transmembrane region" description="Helical" evidence="6">
    <location>
        <begin position="21"/>
        <end position="42"/>
    </location>
</feature>
<organism evidence="7 8">
    <name type="scientific">Vigna angularis var. angularis</name>
    <dbReference type="NCBI Taxonomy" id="157739"/>
    <lineage>
        <taxon>Eukaryota</taxon>
        <taxon>Viridiplantae</taxon>
        <taxon>Streptophyta</taxon>
        <taxon>Embryophyta</taxon>
        <taxon>Tracheophyta</taxon>
        <taxon>Spermatophyta</taxon>
        <taxon>Magnoliopsida</taxon>
        <taxon>eudicotyledons</taxon>
        <taxon>Gunneridae</taxon>
        <taxon>Pentapetalae</taxon>
        <taxon>rosids</taxon>
        <taxon>fabids</taxon>
        <taxon>Fabales</taxon>
        <taxon>Fabaceae</taxon>
        <taxon>Papilionoideae</taxon>
        <taxon>50 kb inversion clade</taxon>
        <taxon>NPAAA clade</taxon>
        <taxon>indigoferoid/millettioid clade</taxon>
        <taxon>Phaseoleae</taxon>
        <taxon>Vigna</taxon>
    </lineage>
</organism>
<dbReference type="PANTHER" id="PTHR45649:SF30">
    <property type="entry name" value="AMINO-ACID PERMEASE BAT1"/>
    <property type="match status" value="1"/>
</dbReference>
<keyword evidence="8" id="KW-1185">Reference proteome</keyword>
<dbReference type="GO" id="GO:0015189">
    <property type="term" value="F:L-lysine transmembrane transporter activity"/>
    <property type="evidence" value="ECO:0007669"/>
    <property type="project" value="TreeGrafter"/>
</dbReference>
<sequence>FFRVTLAQKHFAPGPFNLGRYGIIVGWATVVWAVIISVLFSLPFLYSIVIQTFNFAPVAVGSVLAHVVVFWKLTGHRWFKDPLTDIKNSIFSLL</sequence>
<dbReference type="GO" id="GO:0015180">
    <property type="term" value="F:L-alanine transmembrane transporter activity"/>
    <property type="evidence" value="ECO:0007669"/>
    <property type="project" value="TreeGrafter"/>
</dbReference>
<evidence type="ECO:0000256" key="6">
    <source>
        <dbReference type="SAM" id="Phobius"/>
    </source>
</evidence>
<protein>
    <submittedName>
        <fullName evidence="7">Uncharacterized protein</fullName>
    </submittedName>
</protein>
<evidence type="ECO:0000256" key="3">
    <source>
        <dbReference type="ARBA" id="ARBA00022692"/>
    </source>
</evidence>
<evidence type="ECO:0000256" key="5">
    <source>
        <dbReference type="ARBA" id="ARBA00023136"/>
    </source>
</evidence>
<keyword evidence="3 6" id="KW-0812">Transmembrane</keyword>
<keyword evidence="4 6" id="KW-1133">Transmembrane helix</keyword>
<dbReference type="PANTHER" id="PTHR45649">
    <property type="entry name" value="AMINO-ACID PERMEASE BAT1"/>
    <property type="match status" value="1"/>
</dbReference>
<dbReference type="GO" id="GO:0005313">
    <property type="term" value="F:L-glutamate transmembrane transporter activity"/>
    <property type="evidence" value="ECO:0007669"/>
    <property type="project" value="TreeGrafter"/>
</dbReference>
<evidence type="ECO:0000256" key="4">
    <source>
        <dbReference type="ARBA" id="ARBA00022989"/>
    </source>
</evidence>